<evidence type="ECO:0000256" key="4">
    <source>
        <dbReference type="ARBA" id="ARBA00009892"/>
    </source>
</evidence>
<gene>
    <name evidence="10" type="ORF">CLF_106921</name>
</gene>
<dbReference type="Gene3D" id="3.40.910.10">
    <property type="entry name" value="Deoxyhypusine synthase"/>
    <property type="match status" value="1"/>
</dbReference>
<accession>G7YQ92</accession>
<dbReference type="SUPFAM" id="SSF52467">
    <property type="entry name" value="DHS-like NAD/FAD-binding domain"/>
    <property type="match status" value="1"/>
</dbReference>
<dbReference type="InterPro" id="IPR019375">
    <property type="entry name" value="Ribosomal_bS1m"/>
</dbReference>
<organism evidence="10 11">
    <name type="scientific">Clonorchis sinensis</name>
    <name type="common">Chinese liver fluke</name>
    <dbReference type="NCBI Taxonomy" id="79923"/>
    <lineage>
        <taxon>Eukaryota</taxon>
        <taxon>Metazoa</taxon>
        <taxon>Spiralia</taxon>
        <taxon>Lophotrochozoa</taxon>
        <taxon>Platyhelminthes</taxon>
        <taxon>Trematoda</taxon>
        <taxon>Digenea</taxon>
        <taxon>Opisthorchiida</taxon>
        <taxon>Opisthorchiata</taxon>
        <taxon>Opisthorchiidae</taxon>
        <taxon>Clonorchis</taxon>
    </lineage>
</organism>
<keyword evidence="6" id="KW-0808">Transferase</keyword>
<comment type="catalytic activity">
    <reaction evidence="1">
        <text>[eIF5A protein]-L-lysine + spermidine = [eIF5A protein]-deoxyhypusine + propane-1,3-diamine</text>
        <dbReference type="Rhea" id="RHEA:33299"/>
        <dbReference type="Rhea" id="RHEA-COMP:10143"/>
        <dbReference type="Rhea" id="RHEA-COMP:10144"/>
        <dbReference type="ChEBI" id="CHEBI:29969"/>
        <dbReference type="ChEBI" id="CHEBI:57484"/>
        <dbReference type="ChEBI" id="CHEBI:57834"/>
        <dbReference type="ChEBI" id="CHEBI:82657"/>
        <dbReference type="EC" id="2.5.1.46"/>
    </reaction>
</comment>
<comment type="cofactor">
    <cofactor evidence="2">
        <name>NAD(+)</name>
        <dbReference type="ChEBI" id="CHEBI:57540"/>
    </cofactor>
</comment>
<evidence type="ECO:0000256" key="8">
    <source>
        <dbReference type="ARBA" id="ARBA00023256"/>
    </source>
</evidence>
<dbReference type="EMBL" id="DF143966">
    <property type="protein sequence ID" value="GAA55123.1"/>
    <property type="molecule type" value="Genomic_DNA"/>
</dbReference>
<evidence type="ECO:0000256" key="5">
    <source>
        <dbReference type="ARBA" id="ARBA00012683"/>
    </source>
</evidence>
<dbReference type="PANTHER" id="PTHR11703">
    <property type="entry name" value="DEOXYHYPUSINE SYNTHASE"/>
    <property type="match status" value="1"/>
</dbReference>
<dbReference type="PANTHER" id="PTHR11703:SF0">
    <property type="entry name" value="DEOXYHYPUSINE SYNTHASE"/>
    <property type="match status" value="1"/>
</dbReference>
<dbReference type="InterPro" id="IPR002773">
    <property type="entry name" value="Deoxyhypusine_synthase"/>
</dbReference>
<evidence type="ECO:0000256" key="3">
    <source>
        <dbReference type="ARBA" id="ARBA00005041"/>
    </source>
</evidence>
<evidence type="ECO:0000256" key="9">
    <source>
        <dbReference type="SAM" id="MobiDB-lite"/>
    </source>
</evidence>
<dbReference type="Pfam" id="PF10246">
    <property type="entry name" value="MRP-S35"/>
    <property type="match status" value="1"/>
</dbReference>
<evidence type="ECO:0000313" key="11">
    <source>
        <dbReference type="Proteomes" id="UP000008909"/>
    </source>
</evidence>
<dbReference type="FunFam" id="3.40.910.10:FF:000001">
    <property type="entry name" value="Probable deoxyhypusine synthase"/>
    <property type="match status" value="1"/>
</dbReference>
<reference key="2">
    <citation type="submission" date="2011-10" db="EMBL/GenBank/DDBJ databases">
        <title>The genome and transcriptome sequence of Clonorchis sinensis provide insights into the carcinogenic liver fluke.</title>
        <authorList>
            <person name="Wang X."/>
            <person name="Huang Y."/>
            <person name="Chen W."/>
            <person name="Liu H."/>
            <person name="Guo L."/>
            <person name="Chen Y."/>
            <person name="Luo F."/>
            <person name="Zhou W."/>
            <person name="Sun J."/>
            <person name="Mao Q."/>
            <person name="Liang P."/>
            <person name="Zhou C."/>
            <person name="Tian Y."/>
            <person name="Men J."/>
            <person name="Lv X."/>
            <person name="Huang L."/>
            <person name="Zhou J."/>
            <person name="Hu Y."/>
            <person name="Li R."/>
            <person name="Zhang F."/>
            <person name="Lei H."/>
            <person name="Li X."/>
            <person name="Hu X."/>
            <person name="Liang C."/>
            <person name="Xu J."/>
            <person name="Wu Z."/>
            <person name="Yu X."/>
        </authorList>
    </citation>
    <scope>NUCLEOTIDE SEQUENCE</scope>
    <source>
        <strain>Henan</strain>
    </source>
</reference>
<dbReference type="Proteomes" id="UP000008909">
    <property type="component" value="Unassembled WGS sequence"/>
</dbReference>
<evidence type="ECO:0000256" key="2">
    <source>
        <dbReference type="ARBA" id="ARBA00001911"/>
    </source>
</evidence>
<feature type="non-terminal residue" evidence="10">
    <location>
        <position position="1"/>
    </location>
</feature>
<dbReference type="InterPro" id="IPR029035">
    <property type="entry name" value="DHS-like_NAD/FAD-binding_dom"/>
</dbReference>
<comment type="similarity">
    <text evidence="4">Belongs to the deoxyhypusine synthase family.</text>
</comment>
<name>G7YQ92_CLOSI</name>
<keyword evidence="8" id="KW-0386">Hypusine biosynthesis</keyword>
<dbReference type="InterPro" id="IPR036982">
    <property type="entry name" value="Deoxyhypusine_synthase_sf"/>
</dbReference>
<dbReference type="GO" id="GO:0034038">
    <property type="term" value="F:deoxyhypusine synthase activity"/>
    <property type="evidence" value="ECO:0007669"/>
    <property type="project" value="UniProtKB-EC"/>
</dbReference>
<evidence type="ECO:0000256" key="1">
    <source>
        <dbReference type="ARBA" id="ARBA00000952"/>
    </source>
</evidence>
<feature type="region of interest" description="Disordered" evidence="9">
    <location>
        <begin position="813"/>
        <end position="840"/>
    </location>
</feature>
<dbReference type="EC" id="2.5.1.46" evidence="5"/>
<dbReference type="NCBIfam" id="TIGR00321">
    <property type="entry name" value="dhys"/>
    <property type="match status" value="1"/>
</dbReference>
<dbReference type="GO" id="GO:0005737">
    <property type="term" value="C:cytoplasm"/>
    <property type="evidence" value="ECO:0007669"/>
    <property type="project" value="TreeGrafter"/>
</dbReference>
<keyword evidence="11" id="KW-1185">Reference proteome</keyword>
<protein>
    <recommendedName>
        <fullName evidence="5">deoxyhypusine synthase</fullName>
        <ecNumber evidence="5">2.5.1.46</ecNumber>
    </recommendedName>
</protein>
<dbReference type="AlphaFoldDB" id="G7YQ92"/>
<sequence>VFTEENIRQLLHKTNPFRALGPDEVHSRILKKTSFTLAKHFYLVFRPLLDEGNLSTAWKEVIGTPIYKTGDRLPPGRYRPIRLTSVPCKTLAVLRMIPRTFSGIIRMDFQILCGAYVRPLIEYASQVVYSGRKKEVTFIECVQRAATKMVVSLKSVDCETRLAVLDLFPIDYRRLRGDLILTFALFLNKTLAVLRMIPRTFSGIIRMDFQILCGAYVRPLIEYASQVVYSGRKKEVTFIECVQRAATKMVVSLKSVDCETRLAVLDLFPIDYRRLRGDLILTFALFLNKASDTDITQTFRAAQWVKKTLKAASPRFIFDGEDFRCRQQPHPISGDSNNWSKEVKCQRDDMRKRWNGNSLKKSSSLCTSGGFHHQNCWRDPAHLNGISTPARNQQEISSMRYQYSNATMHLTRKACAPHPSKKVTQIGKRSSCVDFVYHTIVRANEPFERSLLVMAFILRCQVIDLPGLATTLHVVVRKEPFEEFGQLAYGARDKLAQPMQCDQFIYREATTAAEVCTDLPAIEGSFCGGSSTWLSSTQYSGNSRKQVSYLTNITAATTTRHLAKRHSVISRDVSLAIACLPLFSTYRDLRNLLFCSAMLSRLPLRIFPKPIGSNCLFRLSTKSNRLDEGQQEAVVQKVAKKQQFEEQLPMATDTKPNSPDVLQATTKLSVSEGKRPPSTAVAFVPWTLGRLLQEMNIRKLPSKRIPNEEQSFSTLLRNSPFVQMGDFDSREVIGVVIENVNDTDLYIDFGGKFHCVCPQPANQHYPRGSLVRIRLRDPEMTNKFMINTKGISLCEADATLLGPYRGRIVRNSSGEEMEDSGDIVQPNANAGQAEPTRPPNFNECILKSTVNLPTGVTEPVKGYDFNKGVEFSAIMDSFRSTGFQATHFARAVDVINMMLDRREEKPETELERKQVEVLSSLHPLKRPLNNCTIFLGYTSNMVSCGVREVIRFLAQHNMVDVLITSAGGVEEDFVKCLKPSYVGDFERWSGHELRELGVNRIGNLLVPNSNYVEFEAWLSPILDRMLYEQETEGINWTPSKLIDRLGKEINNPESIYYWCHVNRIPVFCPGITDGSLGDILFSHTYKSPGFRLDIVEDVRHINLIAIYSRNTGMIVLGGGIVKHHTFNANLMRNGADFCVLVNTGHEFDGSDSGARPDEAVSWGKIRGAAEPVKICADASLIFPLLVACTFAKRFTDKASVNGCT</sequence>
<evidence type="ECO:0000256" key="7">
    <source>
        <dbReference type="ARBA" id="ARBA00023027"/>
    </source>
</evidence>
<keyword evidence="7" id="KW-0520">NAD</keyword>
<reference evidence="10" key="1">
    <citation type="journal article" date="2011" name="Genome Biol.">
        <title>The draft genome of the carcinogenic human liver fluke Clonorchis sinensis.</title>
        <authorList>
            <person name="Wang X."/>
            <person name="Chen W."/>
            <person name="Huang Y."/>
            <person name="Sun J."/>
            <person name="Men J."/>
            <person name="Liu H."/>
            <person name="Luo F."/>
            <person name="Guo L."/>
            <person name="Lv X."/>
            <person name="Deng C."/>
            <person name="Zhou C."/>
            <person name="Fan Y."/>
            <person name="Li X."/>
            <person name="Huang L."/>
            <person name="Hu Y."/>
            <person name="Liang C."/>
            <person name="Hu X."/>
            <person name="Xu J."/>
            <person name="Yu X."/>
        </authorList>
    </citation>
    <scope>NUCLEOTIDE SEQUENCE [LARGE SCALE GENOMIC DNA]</scope>
    <source>
        <strain evidence="10">Henan</strain>
    </source>
</reference>
<evidence type="ECO:0000313" key="10">
    <source>
        <dbReference type="EMBL" id="GAA55123.1"/>
    </source>
</evidence>
<dbReference type="Pfam" id="PF01916">
    <property type="entry name" value="DS"/>
    <property type="match status" value="1"/>
</dbReference>
<evidence type="ECO:0000256" key="6">
    <source>
        <dbReference type="ARBA" id="ARBA00022679"/>
    </source>
</evidence>
<comment type="pathway">
    <text evidence="3">Protein modification; eIF5A hypusination.</text>
</comment>
<proteinExistence type="inferred from homology"/>